<dbReference type="AlphaFoldDB" id="A0A6G9Y7E7"/>
<dbReference type="EMBL" id="CP046172">
    <property type="protein sequence ID" value="QIS09129.1"/>
    <property type="molecule type" value="Genomic_DNA"/>
</dbReference>
<proteinExistence type="predicted"/>
<organism evidence="6 7">
    <name type="scientific">Nocardia arthritidis</name>
    <dbReference type="NCBI Taxonomy" id="228602"/>
    <lineage>
        <taxon>Bacteria</taxon>
        <taxon>Bacillati</taxon>
        <taxon>Actinomycetota</taxon>
        <taxon>Actinomycetes</taxon>
        <taxon>Mycobacteriales</taxon>
        <taxon>Nocardiaceae</taxon>
        <taxon>Nocardia</taxon>
    </lineage>
</organism>
<dbReference type="Pfam" id="PF01638">
    <property type="entry name" value="HxlR"/>
    <property type="match status" value="1"/>
</dbReference>
<keyword evidence="2" id="KW-0238">DNA-binding</keyword>
<name>A0A6G9Y7E7_9NOCA</name>
<dbReference type="InterPro" id="IPR002577">
    <property type="entry name" value="HTH_HxlR"/>
</dbReference>
<evidence type="ECO:0000259" key="5">
    <source>
        <dbReference type="PROSITE" id="PS51118"/>
    </source>
</evidence>
<feature type="region of interest" description="Disordered" evidence="4">
    <location>
        <begin position="1"/>
        <end position="30"/>
    </location>
</feature>
<evidence type="ECO:0000256" key="2">
    <source>
        <dbReference type="ARBA" id="ARBA00023125"/>
    </source>
</evidence>
<evidence type="ECO:0000256" key="3">
    <source>
        <dbReference type="ARBA" id="ARBA00023163"/>
    </source>
</evidence>
<dbReference type="InterPro" id="IPR036388">
    <property type="entry name" value="WH-like_DNA-bd_sf"/>
</dbReference>
<keyword evidence="1" id="KW-0805">Transcription regulation</keyword>
<dbReference type="SUPFAM" id="SSF46785">
    <property type="entry name" value="Winged helix' DNA-binding domain"/>
    <property type="match status" value="1"/>
</dbReference>
<reference evidence="6 7" key="1">
    <citation type="journal article" date="2019" name="ACS Chem. Biol.">
        <title>Identification and Mobilization of a Cryptic Antibiotic Biosynthesis Gene Locus from a Human-Pathogenic Nocardia Isolate.</title>
        <authorList>
            <person name="Herisse M."/>
            <person name="Ishida K."/>
            <person name="Porter J.L."/>
            <person name="Howden B."/>
            <person name="Hertweck C."/>
            <person name="Stinear T.P."/>
            <person name="Pidot S.J."/>
        </authorList>
    </citation>
    <scope>NUCLEOTIDE SEQUENCE [LARGE SCALE GENOMIC DNA]</scope>
    <source>
        <strain evidence="6 7">AUSMDU00012717</strain>
    </source>
</reference>
<dbReference type="GO" id="GO:0003677">
    <property type="term" value="F:DNA binding"/>
    <property type="evidence" value="ECO:0007669"/>
    <property type="project" value="UniProtKB-KW"/>
</dbReference>
<evidence type="ECO:0000256" key="1">
    <source>
        <dbReference type="ARBA" id="ARBA00023015"/>
    </source>
</evidence>
<evidence type="ECO:0000313" key="7">
    <source>
        <dbReference type="Proteomes" id="UP000503540"/>
    </source>
</evidence>
<dbReference type="PROSITE" id="PS51118">
    <property type="entry name" value="HTH_HXLR"/>
    <property type="match status" value="1"/>
</dbReference>
<accession>A0A6G9Y7E7</accession>
<dbReference type="RefSeq" id="WP_167472274.1">
    <property type="nucleotide sequence ID" value="NZ_CP046172.1"/>
</dbReference>
<feature type="domain" description="HTH hxlR-type" evidence="5">
    <location>
        <begin position="33"/>
        <end position="131"/>
    </location>
</feature>
<dbReference type="Proteomes" id="UP000503540">
    <property type="component" value="Chromosome"/>
</dbReference>
<dbReference type="InterPro" id="IPR036390">
    <property type="entry name" value="WH_DNA-bd_sf"/>
</dbReference>
<dbReference type="PANTHER" id="PTHR33204:SF37">
    <property type="entry name" value="HTH-TYPE TRANSCRIPTIONAL REGULATOR YODB"/>
    <property type="match status" value="1"/>
</dbReference>
<gene>
    <name evidence="6" type="ORF">F5544_06090</name>
</gene>
<sequence length="140" mass="15591">MPPDRRRRPAPPAPPAAGIVRKRPPTAPFGPKCPTRQILDHVAGKWTVLIVDALAEGVMRYTDLHRRIDGVSQKMLTQTLRQLEVDGFVTRTVHPTVPPRVEYALTELGHGLRVPIAALREWIETNINEIEAARRAAAES</sequence>
<evidence type="ECO:0000313" key="6">
    <source>
        <dbReference type="EMBL" id="QIS09129.1"/>
    </source>
</evidence>
<protein>
    <submittedName>
        <fullName evidence="6">Transcriptional regulator</fullName>
    </submittedName>
</protein>
<dbReference type="Gene3D" id="1.10.10.10">
    <property type="entry name" value="Winged helix-like DNA-binding domain superfamily/Winged helix DNA-binding domain"/>
    <property type="match status" value="1"/>
</dbReference>
<dbReference type="KEGG" id="nah:F5544_06090"/>
<keyword evidence="3" id="KW-0804">Transcription</keyword>
<dbReference type="PANTHER" id="PTHR33204">
    <property type="entry name" value="TRANSCRIPTIONAL REGULATOR, MARR FAMILY"/>
    <property type="match status" value="1"/>
</dbReference>
<keyword evidence="7" id="KW-1185">Reference proteome</keyword>
<evidence type="ECO:0000256" key="4">
    <source>
        <dbReference type="SAM" id="MobiDB-lite"/>
    </source>
</evidence>